<keyword evidence="9" id="KW-0028">Amino-acid biosynthesis</keyword>
<dbReference type="PIRSF" id="PIRSF001589">
    <property type="entry name" value="Asn_synthetase_glu-h"/>
    <property type="match status" value="1"/>
</dbReference>
<gene>
    <name evidence="13" type="ORF">HNR67_004368</name>
</gene>
<dbReference type="EMBL" id="JACHMH010000001">
    <property type="protein sequence ID" value="MBB4678250.1"/>
    <property type="molecule type" value="Genomic_DNA"/>
</dbReference>
<evidence type="ECO:0000256" key="3">
    <source>
        <dbReference type="ARBA" id="ARBA00012737"/>
    </source>
</evidence>
<dbReference type="PANTHER" id="PTHR43284">
    <property type="entry name" value="ASPARAGINE SYNTHETASE (GLUTAMINE-HYDROLYZING)"/>
    <property type="match status" value="1"/>
</dbReference>
<dbReference type="CDD" id="cd00712">
    <property type="entry name" value="AsnB"/>
    <property type="match status" value="1"/>
</dbReference>
<evidence type="ECO:0000256" key="6">
    <source>
        <dbReference type="ARBA" id="ARBA00022888"/>
    </source>
</evidence>
<evidence type="ECO:0000313" key="13">
    <source>
        <dbReference type="EMBL" id="MBB4678250.1"/>
    </source>
</evidence>
<keyword evidence="5 10" id="KW-0067">ATP-binding</keyword>
<evidence type="ECO:0000256" key="4">
    <source>
        <dbReference type="ARBA" id="ARBA00022741"/>
    </source>
</evidence>
<feature type="binding site" evidence="10">
    <location>
        <position position="291"/>
    </location>
    <ligand>
        <name>ATP</name>
        <dbReference type="ChEBI" id="CHEBI:30616"/>
    </ligand>
</feature>
<dbReference type="EC" id="6.3.5.4" evidence="3"/>
<dbReference type="Pfam" id="PF00733">
    <property type="entry name" value="Asn_synthase"/>
    <property type="match status" value="1"/>
</dbReference>
<dbReference type="GO" id="GO:0005829">
    <property type="term" value="C:cytosol"/>
    <property type="evidence" value="ECO:0007669"/>
    <property type="project" value="TreeGrafter"/>
</dbReference>
<evidence type="ECO:0000256" key="7">
    <source>
        <dbReference type="ARBA" id="ARBA00022962"/>
    </source>
</evidence>
<accession>A0A7W7CBR2</accession>
<dbReference type="InterPro" id="IPR051786">
    <property type="entry name" value="ASN_synthetase/amidase"/>
</dbReference>
<evidence type="ECO:0000256" key="9">
    <source>
        <dbReference type="PIRSR" id="PIRSR001589-1"/>
    </source>
</evidence>
<feature type="site" description="Important for beta-aspartyl-AMP intermediate formation" evidence="11">
    <location>
        <position position="379"/>
    </location>
</feature>
<evidence type="ECO:0000256" key="8">
    <source>
        <dbReference type="ARBA" id="ARBA00048741"/>
    </source>
</evidence>
<dbReference type="GO" id="GO:0006529">
    <property type="term" value="P:asparagine biosynthetic process"/>
    <property type="evidence" value="ECO:0007669"/>
    <property type="project" value="UniProtKB-KW"/>
</dbReference>
<dbReference type="NCBIfam" id="TIGR01536">
    <property type="entry name" value="asn_synth_AEB"/>
    <property type="match status" value="1"/>
</dbReference>
<comment type="catalytic activity">
    <reaction evidence="8">
        <text>L-aspartate + L-glutamine + ATP + H2O = L-asparagine + L-glutamate + AMP + diphosphate + H(+)</text>
        <dbReference type="Rhea" id="RHEA:12228"/>
        <dbReference type="ChEBI" id="CHEBI:15377"/>
        <dbReference type="ChEBI" id="CHEBI:15378"/>
        <dbReference type="ChEBI" id="CHEBI:29985"/>
        <dbReference type="ChEBI" id="CHEBI:29991"/>
        <dbReference type="ChEBI" id="CHEBI:30616"/>
        <dbReference type="ChEBI" id="CHEBI:33019"/>
        <dbReference type="ChEBI" id="CHEBI:58048"/>
        <dbReference type="ChEBI" id="CHEBI:58359"/>
        <dbReference type="ChEBI" id="CHEBI:456215"/>
        <dbReference type="EC" id="6.3.5.4"/>
    </reaction>
</comment>
<dbReference type="PROSITE" id="PS51278">
    <property type="entry name" value="GATASE_TYPE_2"/>
    <property type="match status" value="1"/>
</dbReference>
<comment type="caution">
    <text evidence="13">The sequence shown here is derived from an EMBL/GenBank/DDBJ whole genome shotgun (WGS) entry which is preliminary data.</text>
</comment>
<organism evidence="13 14">
    <name type="scientific">Crossiella cryophila</name>
    <dbReference type="NCBI Taxonomy" id="43355"/>
    <lineage>
        <taxon>Bacteria</taxon>
        <taxon>Bacillati</taxon>
        <taxon>Actinomycetota</taxon>
        <taxon>Actinomycetes</taxon>
        <taxon>Pseudonocardiales</taxon>
        <taxon>Pseudonocardiaceae</taxon>
        <taxon>Crossiella</taxon>
    </lineage>
</organism>
<sequence>MCGITGWVAFEADLTTQRPIVEAMTATMAERGPDESGVWLDRHVALGHRRLAVIDLPGGRQPMRADTPAGPVVLVYSGEVYNFTELRTQLTGLGHHFRTGSDTEVVLRGYLEWGEQLAERLNGMYAFAIWDGREQKLVLIRDRMGVKPLYLHRTPDGVLFGSEPKAVLANPRFRRRVDTGCLRELVGFTKAPGWALWRDLHEVEPGTVVTVDAAGLRERTYWRLETLEHTDDPRTSVARVSELLTDVVARQVVADVPRCVLLSGGLDSCAVTALAANELSASGEKLRSFAVDFAGYEENFRPDELRETPDSPFVREVSAHVGTEHQNVVLDSRALMDPALRRAVVAARDMPIGLGDIDSSMLLLFRAIRRESTVALSGEFADELFGGYAWFHHPAARDADTFPWLAFQNTYTADRTTPLRPELRAALDIGGYVADEYATAVAKVEHLDGEDAFARRMRTSSHLHITRLVRAMLDRKDRMSMAVGLEVRVPFADHRLVEYVYNTPWSLKTADGREKGLLRQAVAHLLPRSVVERVKSPYPSTQDTGYALALQEQAREVLAETDSPVFAVFDRAWLHQVATGAAEAVTGGVRTGVERALDFHHWADLYRPELDLV</sequence>
<name>A0A7W7CBR2_9PSEU</name>
<dbReference type="InterPro" id="IPR006426">
    <property type="entry name" value="Asn_synth_AEB"/>
</dbReference>
<dbReference type="InterPro" id="IPR001962">
    <property type="entry name" value="Asn_synthase"/>
</dbReference>
<evidence type="ECO:0000256" key="2">
    <source>
        <dbReference type="ARBA" id="ARBA00005752"/>
    </source>
</evidence>
<reference evidence="13 14" key="1">
    <citation type="submission" date="2020-08" db="EMBL/GenBank/DDBJ databases">
        <title>Sequencing the genomes of 1000 actinobacteria strains.</title>
        <authorList>
            <person name="Klenk H.-P."/>
        </authorList>
    </citation>
    <scope>NUCLEOTIDE SEQUENCE [LARGE SCALE GENOMIC DNA]</scope>
    <source>
        <strain evidence="13 14">DSM 44230</strain>
    </source>
</reference>
<dbReference type="Pfam" id="PF13537">
    <property type="entry name" value="GATase_7"/>
    <property type="match status" value="1"/>
</dbReference>
<evidence type="ECO:0000259" key="12">
    <source>
        <dbReference type="PROSITE" id="PS51278"/>
    </source>
</evidence>
<feature type="binding site" evidence="10">
    <location>
        <begin position="377"/>
        <end position="378"/>
    </location>
    <ligand>
        <name>ATP</name>
        <dbReference type="ChEBI" id="CHEBI:30616"/>
    </ligand>
</feature>
<dbReference type="RefSeq" id="WP_185004106.1">
    <property type="nucleotide sequence ID" value="NZ_BAAAUI010000004.1"/>
</dbReference>
<evidence type="ECO:0000256" key="1">
    <source>
        <dbReference type="ARBA" id="ARBA00005187"/>
    </source>
</evidence>
<keyword evidence="13" id="KW-0436">Ligase</keyword>
<dbReference type="Proteomes" id="UP000533598">
    <property type="component" value="Unassembled WGS sequence"/>
</dbReference>
<evidence type="ECO:0000256" key="10">
    <source>
        <dbReference type="PIRSR" id="PIRSR001589-2"/>
    </source>
</evidence>
<dbReference type="AlphaFoldDB" id="A0A7W7CBR2"/>
<evidence type="ECO:0000256" key="11">
    <source>
        <dbReference type="PIRSR" id="PIRSR001589-3"/>
    </source>
</evidence>
<dbReference type="GO" id="GO:0005524">
    <property type="term" value="F:ATP binding"/>
    <property type="evidence" value="ECO:0007669"/>
    <property type="project" value="UniProtKB-KW"/>
</dbReference>
<dbReference type="CDD" id="cd01991">
    <property type="entry name" value="Asn_synthase_B_C"/>
    <property type="match status" value="1"/>
</dbReference>
<dbReference type="Gene3D" id="3.40.50.620">
    <property type="entry name" value="HUPs"/>
    <property type="match status" value="1"/>
</dbReference>
<keyword evidence="14" id="KW-1185">Reference proteome</keyword>
<keyword evidence="6 9" id="KW-0061">Asparagine biosynthesis</keyword>
<dbReference type="Gene3D" id="3.60.20.10">
    <property type="entry name" value="Glutamine Phosphoribosylpyrophosphate, subunit 1, domain 1"/>
    <property type="match status" value="1"/>
</dbReference>
<feature type="active site" description="For GATase activity" evidence="9">
    <location>
        <position position="2"/>
    </location>
</feature>
<dbReference type="SUPFAM" id="SSF56235">
    <property type="entry name" value="N-terminal nucleophile aminohydrolases (Ntn hydrolases)"/>
    <property type="match status" value="1"/>
</dbReference>
<dbReference type="SUPFAM" id="SSF52402">
    <property type="entry name" value="Adenine nucleotide alpha hydrolases-like"/>
    <property type="match status" value="1"/>
</dbReference>
<feature type="binding site" evidence="10">
    <location>
        <position position="102"/>
    </location>
    <ligand>
        <name>L-glutamine</name>
        <dbReference type="ChEBI" id="CHEBI:58359"/>
    </ligand>
</feature>
<comment type="similarity">
    <text evidence="2">Belongs to the asparagine synthetase family.</text>
</comment>
<feature type="binding site" evidence="10">
    <location>
        <position position="261"/>
    </location>
    <ligand>
        <name>ATP</name>
        <dbReference type="ChEBI" id="CHEBI:30616"/>
    </ligand>
</feature>
<dbReference type="InterPro" id="IPR014729">
    <property type="entry name" value="Rossmann-like_a/b/a_fold"/>
</dbReference>
<dbReference type="InterPro" id="IPR017932">
    <property type="entry name" value="GATase_2_dom"/>
</dbReference>
<feature type="domain" description="Glutamine amidotransferase type-2" evidence="12">
    <location>
        <begin position="2"/>
        <end position="214"/>
    </location>
</feature>
<comment type="pathway">
    <text evidence="1">Amino-acid biosynthesis; L-asparagine biosynthesis; L-asparagine from L-aspartate (L-Gln route): step 1/1.</text>
</comment>
<dbReference type="InterPro" id="IPR029055">
    <property type="entry name" value="Ntn_hydrolases_N"/>
</dbReference>
<protein>
    <recommendedName>
        <fullName evidence="3">asparagine synthase (glutamine-hydrolyzing)</fullName>
        <ecNumber evidence="3">6.3.5.4</ecNumber>
    </recommendedName>
</protein>
<dbReference type="InterPro" id="IPR033738">
    <property type="entry name" value="AsnB_N"/>
</dbReference>
<keyword evidence="4 10" id="KW-0547">Nucleotide-binding</keyword>
<evidence type="ECO:0000313" key="14">
    <source>
        <dbReference type="Proteomes" id="UP000533598"/>
    </source>
</evidence>
<dbReference type="GO" id="GO:0004066">
    <property type="term" value="F:asparagine synthase (glutamine-hydrolyzing) activity"/>
    <property type="evidence" value="ECO:0007669"/>
    <property type="project" value="UniProtKB-EC"/>
</dbReference>
<proteinExistence type="inferred from homology"/>
<dbReference type="PANTHER" id="PTHR43284:SF1">
    <property type="entry name" value="ASPARAGINE SYNTHETASE"/>
    <property type="match status" value="1"/>
</dbReference>
<evidence type="ECO:0000256" key="5">
    <source>
        <dbReference type="ARBA" id="ARBA00022840"/>
    </source>
</evidence>
<keyword evidence="7 9" id="KW-0315">Glutamine amidotransferase</keyword>